<feature type="domain" description="NAD(P)-binding" evidence="1">
    <location>
        <begin position="8"/>
        <end position="172"/>
    </location>
</feature>
<dbReference type="SUPFAM" id="SSF51735">
    <property type="entry name" value="NAD(P)-binding Rossmann-fold domains"/>
    <property type="match status" value="1"/>
</dbReference>
<evidence type="ECO:0000313" key="3">
    <source>
        <dbReference type="Proteomes" id="UP000317484"/>
    </source>
</evidence>
<accession>A0A521B5X7</accession>
<dbReference type="InterPro" id="IPR036291">
    <property type="entry name" value="NAD(P)-bd_dom_sf"/>
</dbReference>
<dbReference type="RefSeq" id="WP_142456825.1">
    <property type="nucleotide sequence ID" value="NZ_FXTJ01000001.1"/>
</dbReference>
<evidence type="ECO:0000259" key="1">
    <source>
        <dbReference type="Pfam" id="PF13460"/>
    </source>
</evidence>
<dbReference type="InterPro" id="IPR016040">
    <property type="entry name" value="NAD(P)-bd_dom"/>
</dbReference>
<organism evidence="2 3">
    <name type="scientific">Geodermatophilus aquaeductus</name>
    <dbReference type="NCBI Taxonomy" id="1564161"/>
    <lineage>
        <taxon>Bacteria</taxon>
        <taxon>Bacillati</taxon>
        <taxon>Actinomycetota</taxon>
        <taxon>Actinomycetes</taxon>
        <taxon>Geodermatophilales</taxon>
        <taxon>Geodermatophilaceae</taxon>
        <taxon>Geodermatophilus</taxon>
    </lineage>
</organism>
<gene>
    <name evidence="2" type="ORF">SAMN06273567_101586</name>
</gene>
<dbReference type="Proteomes" id="UP000317484">
    <property type="component" value="Unassembled WGS sequence"/>
</dbReference>
<dbReference type="EMBL" id="FXTJ01000001">
    <property type="protein sequence ID" value="SMO42508.1"/>
    <property type="molecule type" value="Genomic_DNA"/>
</dbReference>
<dbReference type="Gene3D" id="3.40.50.720">
    <property type="entry name" value="NAD(P)-binding Rossmann-like Domain"/>
    <property type="match status" value="1"/>
</dbReference>
<evidence type="ECO:0000313" key="2">
    <source>
        <dbReference type="EMBL" id="SMO42508.1"/>
    </source>
</evidence>
<name>A0A521B5X7_9ACTN</name>
<sequence>MTTTLVTGATGALGTPTVTRLRAAGHDVRALSRRSGPGLTTGDLLTGAGIQEAVAGADTVLHLATGPRGRGDVEKTRTLLEAAGGAGVRHLVLVSIVGIDDVPLAYYRDKVVVERLVRESGLGYSILRATQFHSLVEALFTVQRRFPIVLAPSFPLQPIAVEDVADRLVELAGDAPAGRVADIGGPEQRGVPDLARLWARATGTRRPVVPLSLPGRLFAAYRAGSALVPGPAYGRRTFADHLAARTGARR</sequence>
<dbReference type="PANTHER" id="PTHR43162">
    <property type="match status" value="1"/>
</dbReference>
<proteinExistence type="predicted"/>
<dbReference type="Pfam" id="PF13460">
    <property type="entry name" value="NAD_binding_10"/>
    <property type="match status" value="1"/>
</dbReference>
<reference evidence="2 3" key="1">
    <citation type="submission" date="2017-05" db="EMBL/GenBank/DDBJ databases">
        <authorList>
            <person name="Varghese N."/>
            <person name="Submissions S."/>
        </authorList>
    </citation>
    <scope>NUCLEOTIDE SEQUENCE [LARGE SCALE GENOMIC DNA]</scope>
    <source>
        <strain evidence="2 3">DSM 46834</strain>
    </source>
</reference>
<dbReference type="PANTHER" id="PTHR43162:SF1">
    <property type="entry name" value="PRESTALK A DIFFERENTIATION PROTEIN A"/>
    <property type="match status" value="1"/>
</dbReference>
<dbReference type="InterPro" id="IPR051604">
    <property type="entry name" value="Ergot_Alk_Oxidoreductase"/>
</dbReference>
<keyword evidence="3" id="KW-1185">Reference proteome</keyword>
<protein>
    <submittedName>
        <fullName evidence="2">Uncharacterized conserved protein YbjT, contains NAD(P)-binding and DUF2867 domains</fullName>
    </submittedName>
</protein>
<dbReference type="AlphaFoldDB" id="A0A521B5X7"/>